<feature type="compositionally biased region" description="Polar residues" evidence="1">
    <location>
        <begin position="1"/>
        <end position="22"/>
    </location>
</feature>
<dbReference type="GO" id="GO:0042147">
    <property type="term" value="P:retrograde transport, endosome to Golgi"/>
    <property type="evidence" value="ECO:0007669"/>
    <property type="project" value="TreeGrafter"/>
</dbReference>
<proteinExistence type="predicted"/>
<dbReference type="EMBL" id="ASPP01042063">
    <property type="protein sequence ID" value="ETO00079.1"/>
    <property type="molecule type" value="Genomic_DNA"/>
</dbReference>
<dbReference type="GO" id="GO:0006896">
    <property type="term" value="P:Golgi to vacuole transport"/>
    <property type="evidence" value="ECO:0007669"/>
    <property type="project" value="TreeGrafter"/>
</dbReference>
<dbReference type="PANTHER" id="PTHR14190:SF7">
    <property type="entry name" value="VACUOLAR PROTEIN SORTING-ASSOCIATED PROTEIN 52 HOMOLOG"/>
    <property type="match status" value="1"/>
</dbReference>
<accession>X6LET5</accession>
<evidence type="ECO:0000313" key="4">
    <source>
        <dbReference type="Proteomes" id="UP000023152"/>
    </source>
</evidence>
<dbReference type="GO" id="GO:0032456">
    <property type="term" value="P:endocytic recycling"/>
    <property type="evidence" value="ECO:0007669"/>
    <property type="project" value="TreeGrafter"/>
</dbReference>
<keyword evidence="4" id="KW-1185">Reference proteome</keyword>
<evidence type="ECO:0000259" key="2">
    <source>
        <dbReference type="Pfam" id="PF04129"/>
    </source>
</evidence>
<dbReference type="OrthoDB" id="19482at2759"/>
<dbReference type="InterPro" id="IPR007258">
    <property type="entry name" value="Vps52"/>
</dbReference>
<dbReference type="GO" id="GO:0000938">
    <property type="term" value="C:GARP complex"/>
    <property type="evidence" value="ECO:0007669"/>
    <property type="project" value="TreeGrafter"/>
</dbReference>
<dbReference type="Pfam" id="PF04129">
    <property type="entry name" value="Vps52_CC"/>
    <property type="match status" value="1"/>
</dbReference>
<dbReference type="GO" id="GO:0019905">
    <property type="term" value="F:syntaxin binding"/>
    <property type="evidence" value="ECO:0007669"/>
    <property type="project" value="TreeGrafter"/>
</dbReference>
<evidence type="ECO:0000256" key="1">
    <source>
        <dbReference type="SAM" id="MobiDB-lite"/>
    </source>
</evidence>
<feature type="region of interest" description="Disordered" evidence="1">
    <location>
        <begin position="1"/>
        <end position="24"/>
    </location>
</feature>
<gene>
    <name evidence="3" type="ORF">RFI_37380</name>
</gene>
<dbReference type="InterPro" id="IPR048319">
    <property type="entry name" value="Vps52_CC"/>
</dbReference>
<dbReference type="PANTHER" id="PTHR14190">
    <property type="entry name" value="SUPPRESSOR OF ACTIN MUTATIONS 2/VACUOLAR PROTEIN SORTING 52"/>
    <property type="match status" value="1"/>
</dbReference>
<protein>
    <submittedName>
        <fullName evidence="3">Vacuolar protein sorting protein</fullName>
    </submittedName>
</protein>
<sequence>MSNAKENNMDNAEQATELSGTDTDQKVNFDFGSILNEINFEDLDLTTENVDLTDVDGLLKQFQDNKVVRDALEKNVNLGKYARKIEQDISKMELLSIQDYISNSSDLVQLHDQIKNCDRLLEEMQKILSGFQDHLKTISSDIRHLQDKSMSMSIELNNKKETEKQLDKYVRSLELRQEFIELSANINILFIYLFIT</sequence>
<name>X6LET5_RETFI</name>
<feature type="domain" description="Vps52 coiled-coil" evidence="2">
    <location>
        <begin position="99"/>
        <end position="181"/>
    </location>
</feature>
<reference evidence="3 4" key="1">
    <citation type="journal article" date="2013" name="Curr. Biol.">
        <title>The Genome of the Foraminiferan Reticulomyxa filosa.</title>
        <authorList>
            <person name="Glockner G."/>
            <person name="Hulsmann N."/>
            <person name="Schleicher M."/>
            <person name="Noegel A.A."/>
            <person name="Eichinger L."/>
            <person name="Gallinger C."/>
            <person name="Pawlowski J."/>
            <person name="Sierra R."/>
            <person name="Euteneuer U."/>
            <person name="Pillet L."/>
            <person name="Moustafa A."/>
            <person name="Platzer M."/>
            <person name="Groth M."/>
            <person name="Szafranski K."/>
            <person name="Schliwa M."/>
        </authorList>
    </citation>
    <scope>NUCLEOTIDE SEQUENCE [LARGE SCALE GENOMIC DNA]</scope>
</reference>
<dbReference type="Proteomes" id="UP000023152">
    <property type="component" value="Unassembled WGS sequence"/>
</dbReference>
<comment type="caution">
    <text evidence="3">The sequence shown here is derived from an EMBL/GenBank/DDBJ whole genome shotgun (WGS) entry which is preliminary data.</text>
</comment>
<dbReference type="GO" id="GO:0005829">
    <property type="term" value="C:cytosol"/>
    <property type="evidence" value="ECO:0007669"/>
    <property type="project" value="GOC"/>
</dbReference>
<dbReference type="AlphaFoldDB" id="X6LET5"/>
<organism evidence="3 4">
    <name type="scientific">Reticulomyxa filosa</name>
    <dbReference type="NCBI Taxonomy" id="46433"/>
    <lineage>
        <taxon>Eukaryota</taxon>
        <taxon>Sar</taxon>
        <taxon>Rhizaria</taxon>
        <taxon>Retaria</taxon>
        <taxon>Foraminifera</taxon>
        <taxon>Monothalamids</taxon>
        <taxon>Reticulomyxidae</taxon>
        <taxon>Reticulomyxa</taxon>
    </lineage>
</organism>
<evidence type="ECO:0000313" key="3">
    <source>
        <dbReference type="EMBL" id="ETO00079.1"/>
    </source>
</evidence>